<proteinExistence type="predicted"/>
<reference evidence="2" key="1">
    <citation type="journal article" date="2021" name="Sci. Rep.">
        <title>Diploid genomic architecture of Nitzschia inconspicua, an elite biomass production diatom.</title>
        <authorList>
            <person name="Oliver A."/>
            <person name="Podell S."/>
            <person name="Pinowska A."/>
            <person name="Traller J.C."/>
            <person name="Smith S.R."/>
            <person name="McClure R."/>
            <person name="Beliaev A."/>
            <person name="Bohutskyi P."/>
            <person name="Hill E.A."/>
            <person name="Rabines A."/>
            <person name="Zheng H."/>
            <person name="Allen L.Z."/>
            <person name="Kuo A."/>
            <person name="Grigoriev I.V."/>
            <person name="Allen A.E."/>
            <person name="Hazlebeck D."/>
            <person name="Allen E.E."/>
        </authorList>
    </citation>
    <scope>NUCLEOTIDE SEQUENCE</scope>
    <source>
        <strain evidence="2">Hildebrandi</strain>
    </source>
</reference>
<feature type="transmembrane region" description="Helical" evidence="1">
    <location>
        <begin position="104"/>
        <end position="124"/>
    </location>
</feature>
<comment type="caution">
    <text evidence="2">The sequence shown here is derived from an EMBL/GenBank/DDBJ whole genome shotgun (WGS) entry which is preliminary data.</text>
</comment>
<keyword evidence="1" id="KW-0472">Membrane</keyword>
<dbReference type="EMBL" id="JAGRRH010000027">
    <property type="protein sequence ID" value="KAG7340272.1"/>
    <property type="molecule type" value="Genomic_DNA"/>
</dbReference>
<reference evidence="2" key="2">
    <citation type="submission" date="2021-04" db="EMBL/GenBank/DDBJ databases">
        <authorList>
            <person name="Podell S."/>
        </authorList>
    </citation>
    <scope>NUCLEOTIDE SEQUENCE</scope>
    <source>
        <strain evidence="2">Hildebrandi</strain>
    </source>
</reference>
<protein>
    <submittedName>
        <fullName evidence="2">Uncharacterized protein</fullName>
    </submittedName>
</protein>
<dbReference type="AlphaFoldDB" id="A0A9K3PAG2"/>
<feature type="transmembrane region" description="Helical" evidence="1">
    <location>
        <begin position="131"/>
        <end position="151"/>
    </location>
</feature>
<gene>
    <name evidence="2" type="ORF">IV203_023815</name>
</gene>
<sequence>MLTPASILAAAMISLGLKAPLTIPKSLTEKKNKHQDETIRRMESLRRTYIVVTLISFCSELLAVMWGTVAVNQLTERTLDPAGSVWELLQRDVDLEWAAVNSHFVVGLIGFMYMVGLRGYVMLLEAEASEALMVSVLSGVSAALLLMVSIVNRGVESGGGDGIGYGHTVLDLFGHYIMLLYQRARGTVSVSLGATTLRAASSVGPLGLGALVLESVSVVFAMYAMIRPVFTTTRSKDESITEASAASMLPVHGSSDERAVLVELDSQRLEGGGVPANPLCNNNAEEFQEYANDR</sequence>
<feature type="transmembrane region" description="Helical" evidence="1">
    <location>
        <begin position="6"/>
        <end position="27"/>
    </location>
</feature>
<keyword evidence="1" id="KW-1133">Transmembrane helix</keyword>
<accession>A0A9K3PAG2</accession>
<organism evidence="2 3">
    <name type="scientific">Nitzschia inconspicua</name>
    <dbReference type="NCBI Taxonomy" id="303405"/>
    <lineage>
        <taxon>Eukaryota</taxon>
        <taxon>Sar</taxon>
        <taxon>Stramenopiles</taxon>
        <taxon>Ochrophyta</taxon>
        <taxon>Bacillariophyta</taxon>
        <taxon>Bacillariophyceae</taxon>
        <taxon>Bacillariophycidae</taxon>
        <taxon>Bacillariales</taxon>
        <taxon>Bacillariaceae</taxon>
        <taxon>Nitzschia</taxon>
    </lineage>
</organism>
<evidence type="ECO:0000256" key="1">
    <source>
        <dbReference type="SAM" id="Phobius"/>
    </source>
</evidence>
<feature type="transmembrane region" description="Helical" evidence="1">
    <location>
        <begin position="48"/>
        <end position="69"/>
    </location>
</feature>
<evidence type="ECO:0000313" key="3">
    <source>
        <dbReference type="Proteomes" id="UP000693970"/>
    </source>
</evidence>
<evidence type="ECO:0000313" key="2">
    <source>
        <dbReference type="EMBL" id="KAG7340272.1"/>
    </source>
</evidence>
<name>A0A9K3PAG2_9STRA</name>
<dbReference type="Proteomes" id="UP000693970">
    <property type="component" value="Unassembled WGS sequence"/>
</dbReference>
<dbReference type="OrthoDB" id="46767at2759"/>
<keyword evidence="3" id="KW-1185">Reference proteome</keyword>
<keyword evidence="1" id="KW-0812">Transmembrane</keyword>
<feature type="transmembrane region" description="Helical" evidence="1">
    <location>
        <begin position="206"/>
        <end position="226"/>
    </location>
</feature>